<feature type="transmembrane region" description="Helical" evidence="1">
    <location>
        <begin position="75"/>
        <end position="96"/>
    </location>
</feature>
<reference evidence="2 3" key="1">
    <citation type="submission" date="2019-02" db="EMBL/GenBank/DDBJ databases">
        <title>Genome analysis provides insights into bioremediation potentialities and Haloocin production by Natrinema altunense strain 4.1R isolated from Chott Douz in Tunisian desert.</title>
        <authorList>
            <person name="Najjari A."/>
            <person name="Youssef N."/>
            <person name="Ben Dhia O."/>
            <person name="Ferjani R."/>
            <person name="El Hidri D."/>
            <person name="Ouzari H.I."/>
            <person name="Cherif A."/>
        </authorList>
    </citation>
    <scope>NUCLEOTIDE SEQUENCE [LARGE SCALE GENOMIC DNA]</scope>
    <source>
        <strain evidence="2 3">4.1R</strain>
    </source>
</reference>
<proteinExistence type="predicted"/>
<feature type="transmembrane region" description="Helical" evidence="1">
    <location>
        <begin position="117"/>
        <end position="139"/>
    </location>
</feature>
<evidence type="ECO:0000313" key="3">
    <source>
        <dbReference type="Proteomes" id="UP000292704"/>
    </source>
</evidence>
<name>A0A482Y5Y3_9EURY</name>
<dbReference type="OrthoDB" id="186030at2157"/>
<feature type="transmembrane region" description="Helical" evidence="1">
    <location>
        <begin position="44"/>
        <end position="63"/>
    </location>
</feature>
<keyword evidence="1" id="KW-0812">Transmembrane</keyword>
<sequence>MTASDTDATVSPLEYVRRVLRQAWRDILSVYYANTPIWRLFKSVGLLFFGFFCWTASNLLFSYGVEWTILEYVRAYGFVLILWGPLTHAVIVPLVIRLRRTADRSSVRTIARNGSKINLSVFLAIVLILGTAPISPMVLDFQPTLEGDSSADVNPDLSCTRAAGEITCELSESEGIDSVVVTSGGNEVTRTQDPPYDVTFREADLEEAVGQKEFIVELRDEDGETLRRYRRPVSSVSEADSSN</sequence>
<dbReference type="STRING" id="222984.GCA_000731985_03029"/>
<dbReference type="EMBL" id="SHMR01000001">
    <property type="protein sequence ID" value="RZH69555.1"/>
    <property type="molecule type" value="Genomic_DNA"/>
</dbReference>
<evidence type="ECO:0000256" key="1">
    <source>
        <dbReference type="SAM" id="Phobius"/>
    </source>
</evidence>
<comment type="caution">
    <text evidence="2">The sequence shown here is derived from an EMBL/GenBank/DDBJ whole genome shotgun (WGS) entry which is preliminary data.</text>
</comment>
<keyword evidence="1" id="KW-0472">Membrane</keyword>
<accession>A0A482Y5Y3</accession>
<organism evidence="2 3">
    <name type="scientific">Natrinema altunense</name>
    <dbReference type="NCBI Taxonomy" id="222984"/>
    <lineage>
        <taxon>Archaea</taxon>
        <taxon>Methanobacteriati</taxon>
        <taxon>Methanobacteriota</taxon>
        <taxon>Stenosarchaea group</taxon>
        <taxon>Halobacteria</taxon>
        <taxon>Halobacteriales</taxon>
        <taxon>Natrialbaceae</taxon>
        <taxon>Natrinema</taxon>
    </lineage>
</organism>
<dbReference type="Proteomes" id="UP000292704">
    <property type="component" value="Unassembled WGS sequence"/>
</dbReference>
<dbReference type="RefSeq" id="WP_130170365.1">
    <property type="nucleotide sequence ID" value="NZ_SHMR01000001.1"/>
</dbReference>
<evidence type="ECO:0000313" key="2">
    <source>
        <dbReference type="EMBL" id="RZH69555.1"/>
    </source>
</evidence>
<protein>
    <submittedName>
        <fullName evidence="2">Uncharacterized protein</fullName>
    </submittedName>
</protein>
<dbReference type="AlphaFoldDB" id="A0A482Y5Y3"/>
<keyword evidence="1" id="KW-1133">Transmembrane helix</keyword>
<gene>
    <name evidence="2" type="ORF">ELS17_09130</name>
</gene>